<keyword evidence="1" id="KW-0812">Transmembrane</keyword>
<sequence length="61" mass="6735">MNFVPASKRTESLGSPGLRGLMRHSFPVAICQTIFACALLGMEKNAASNNKVKIFFIFLLF</sequence>
<dbReference type="KEGG" id="alq:C7Y71_007890"/>
<organism evidence="2 3">
    <name type="scientific">Pseudoprevotella muciniphila</name>
    <dbReference type="NCBI Taxonomy" id="2133944"/>
    <lineage>
        <taxon>Bacteria</taxon>
        <taxon>Pseudomonadati</taxon>
        <taxon>Bacteroidota</taxon>
        <taxon>Bacteroidia</taxon>
        <taxon>Bacteroidales</taxon>
        <taxon>Prevotellaceae</taxon>
        <taxon>Pseudoprevotella</taxon>
    </lineage>
</organism>
<name>A0A5P8E7M1_9BACT</name>
<dbReference type="Proteomes" id="UP000249375">
    <property type="component" value="Chromosome"/>
</dbReference>
<reference evidence="2 3" key="1">
    <citation type="submission" date="2018-11" db="EMBL/GenBank/DDBJ databases">
        <authorList>
            <person name="Na S.W."/>
            <person name="Baik M."/>
        </authorList>
    </citation>
    <scope>NUCLEOTIDE SEQUENCE [LARGE SCALE GENOMIC DNA]</scope>
    <source>
        <strain evidence="2 3">E39</strain>
    </source>
</reference>
<evidence type="ECO:0000313" key="3">
    <source>
        <dbReference type="Proteomes" id="UP000249375"/>
    </source>
</evidence>
<evidence type="ECO:0000313" key="2">
    <source>
        <dbReference type="EMBL" id="QFQ12946.1"/>
    </source>
</evidence>
<evidence type="ECO:0000256" key="1">
    <source>
        <dbReference type="SAM" id="Phobius"/>
    </source>
</evidence>
<feature type="transmembrane region" description="Helical" evidence="1">
    <location>
        <begin position="20"/>
        <end position="41"/>
    </location>
</feature>
<accession>A0A5P8E7M1</accession>
<proteinExistence type="predicted"/>
<keyword evidence="1" id="KW-1133">Transmembrane helix</keyword>
<gene>
    <name evidence="2" type="ORF">C7Y71_007890</name>
</gene>
<dbReference type="AlphaFoldDB" id="A0A5P8E7M1"/>
<keyword evidence="3" id="KW-1185">Reference proteome</keyword>
<keyword evidence="1" id="KW-0472">Membrane</keyword>
<protein>
    <submittedName>
        <fullName evidence="2">Uncharacterized protein</fullName>
    </submittedName>
</protein>
<dbReference type="EMBL" id="CP033459">
    <property type="protein sequence ID" value="QFQ12946.1"/>
    <property type="molecule type" value="Genomic_DNA"/>
</dbReference>